<dbReference type="Proteomes" id="UP000707731">
    <property type="component" value="Unassembled WGS sequence"/>
</dbReference>
<dbReference type="InterPro" id="IPR056463">
    <property type="entry name" value="DUF7373_C"/>
</dbReference>
<dbReference type="Pfam" id="PF24088">
    <property type="entry name" value="DUF7373"/>
    <property type="match status" value="1"/>
</dbReference>
<feature type="domain" description="DUF7373" evidence="2">
    <location>
        <begin position="200"/>
        <end position="343"/>
    </location>
</feature>
<organism evidence="3 4">
    <name type="scientific">Nocardia higoensis</name>
    <dbReference type="NCBI Taxonomy" id="228599"/>
    <lineage>
        <taxon>Bacteria</taxon>
        <taxon>Bacillati</taxon>
        <taxon>Actinomycetota</taxon>
        <taxon>Actinomycetes</taxon>
        <taxon>Mycobacteriales</taxon>
        <taxon>Nocardiaceae</taxon>
        <taxon>Nocardia</taxon>
    </lineage>
</organism>
<proteinExistence type="predicted"/>
<accession>A0ABS0DCJ6</accession>
<keyword evidence="4" id="KW-1185">Reference proteome</keyword>
<protein>
    <submittedName>
        <fullName evidence="3">Uncharacterized protein</fullName>
    </submittedName>
</protein>
<feature type="domain" description="DUF7373" evidence="1">
    <location>
        <begin position="3"/>
        <end position="194"/>
    </location>
</feature>
<evidence type="ECO:0000313" key="4">
    <source>
        <dbReference type="Proteomes" id="UP000707731"/>
    </source>
</evidence>
<dbReference type="Pfam" id="PF24092">
    <property type="entry name" value="DUF7373_C"/>
    <property type="match status" value="1"/>
</dbReference>
<dbReference type="EMBL" id="JADLQN010000002">
    <property type="protein sequence ID" value="MBF6356196.1"/>
    <property type="molecule type" value="Genomic_DNA"/>
</dbReference>
<dbReference type="InterPro" id="IPR055797">
    <property type="entry name" value="DUF7373"/>
</dbReference>
<sequence>MPGAGHYLEAVRIADVTPLVVDIDPGYSFQRFRYQADRRNTPDSPPLLFSVSEEAQFADLADGFVAGWETNGERRARTLLGREATLYALRFETAAQAQAAGNRIADRQAADYPGDSLVLEGFTNARSKWSVDKRSLDTWLADDIMLIGVHIDDPVSEPADPAPLIEFTRQALTTQLEMLRDYRPTPVADLDSLPADTDGLLGRTLPFEDKDRSAGGVDRSWVGPAQAALHPESRPALAASAFTDAGVDLVASAGSRLYRARDADGAVRLMAALTRIEAERYLPAQAPPNMPDAQCYQVEDESDNLTYPPFCYFAYGRIVSRVHGANTQELQQKTAAQYKLLAHGA</sequence>
<reference evidence="3 4" key="1">
    <citation type="submission" date="2020-10" db="EMBL/GenBank/DDBJ databases">
        <title>Identification of Nocardia species via Next-generation sequencing and recognition of intraspecies genetic diversity.</title>
        <authorList>
            <person name="Li P."/>
            <person name="Li P."/>
            <person name="Lu B."/>
        </authorList>
    </citation>
    <scope>NUCLEOTIDE SEQUENCE [LARGE SCALE GENOMIC DNA]</scope>
    <source>
        <strain evidence="3 4">BJ06-0143</strain>
    </source>
</reference>
<name>A0ABS0DCJ6_9NOCA</name>
<evidence type="ECO:0000259" key="2">
    <source>
        <dbReference type="Pfam" id="PF24092"/>
    </source>
</evidence>
<dbReference type="RefSeq" id="WP_195003009.1">
    <property type="nucleotide sequence ID" value="NZ_JADLQN010000002.1"/>
</dbReference>
<evidence type="ECO:0000259" key="1">
    <source>
        <dbReference type="Pfam" id="PF24088"/>
    </source>
</evidence>
<evidence type="ECO:0000313" key="3">
    <source>
        <dbReference type="EMBL" id="MBF6356196.1"/>
    </source>
</evidence>
<comment type="caution">
    <text evidence="3">The sequence shown here is derived from an EMBL/GenBank/DDBJ whole genome shotgun (WGS) entry which is preliminary data.</text>
</comment>
<gene>
    <name evidence="3" type="ORF">IU449_16880</name>
</gene>